<evidence type="ECO:0000256" key="3">
    <source>
        <dbReference type="ARBA" id="ARBA00023141"/>
    </source>
</evidence>
<dbReference type="EMBL" id="SAUW01000001">
    <property type="protein sequence ID" value="RWR15521.1"/>
    <property type="molecule type" value="Genomic_DNA"/>
</dbReference>
<dbReference type="GO" id="GO:0050661">
    <property type="term" value="F:NADP binding"/>
    <property type="evidence" value="ECO:0007669"/>
    <property type="project" value="TreeGrafter"/>
</dbReference>
<evidence type="ECO:0000256" key="1">
    <source>
        <dbReference type="ARBA" id="ARBA00004871"/>
    </source>
</evidence>
<keyword evidence="2" id="KW-0560">Oxidoreductase</keyword>
<dbReference type="Proteomes" id="UP000285710">
    <property type="component" value="Unassembled WGS sequence"/>
</dbReference>
<reference evidence="5 6" key="2">
    <citation type="submission" date="2019-01" db="EMBL/GenBank/DDBJ databases">
        <authorList>
            <person name="Li Y."/>
        </authorList>
    </citation>
    <scope>NUCLEOTIDE SEQUENCE [LARGE SCALE GENOMIC DNA]</scope>
    <source>
        <strain evidence="5 6">2D-5</strain>
    </source>
</reference>
<dbReference type="InterPro" id="IPR013708">
    <property type="entry name" value="Shikimate_DH-bd_N"/>
</dbReference>
<dbReference type="Gene3D" id="3.40.50.720">
    <property type="entry name" value="NAD(P)-binding Rossmann-like Domain"/>
    <property type="match status" value="1"/>
</dbReference>
<dbReference type="RefSeq" id="WP_128268547.1">
    <property type="nucleotide sequence ID" value="NZ_SAUW01000001.1"/>
</dbReference>
<proteinExistence type="predicted"/>
<dbReference type="GO" id="GO:0019632">
    <property type="term" value="P:shikimate metabolic process"/>
    <property type="evidence" value="ECO:0007669"/>
    <property type="project" value="TreeGrafter"/>
</dbReference>
<dbReference type="Pfam" id="PF08501">
    <property type="entry name" value="Shikimate_dh_N"/>
    <property type="match status" value="1"/>
</dbReference>
<dbReference type="SUPFAM" id="SSF51735">
    <property type="entry name" value="NAD(P)-binding Rossmann-fold domains"/>
    <property type="match status" value="1"/>
</dbReference>
<comment type="pathway">
    <text evidence="1">Metabolic intermediate biosynthesis; chorismate biosynthesis; chorismate from D-erythrose 4-phosphate and phosphoenolpyruvate: step 4/7.</text>
</comment>
<dbReference type="InterPro" id="IPR046346">
    <property type="entry name" value="Aminoacid_DH-like_N_sf"/>
</dbReference>
<evidence type="ECO:0000259" key="4">
    <source>
        <dbReference type="Pfam" id="PF08501"/>
    </source>
</evidence>
<name>A0A443J4D7_9RHOB</name>
<protein>
    <recommendedName>
        <fullName evidence="4">Shikimate dehydrogenase substrate binding N-terminal domain-containing protein</fullName>
    </recommendedName>
</protein>
<organism evidence="5 6">
    <name type="scientific">Paenirhodobacter populi</name>
    <dbReference type="NCBI Taxonomy" id="2306993"/>
    <lineage>
        <taxon>Bacteria</taxon>
        <taxon>Pseudomonadati</taxon>
        <taxon>Pseudomonadota</taxon>
        <taxon>Alphaproteobacteria</taxon>
        <taxon>Rhodobacterales</taxon>
        <taxon>Rhodobacter group</taxon>
        <taxon>Paenirhodobacter</taxon>
    </lineage>
</organism>
<keyword evidence="3" id="KW-0057">Aromatic amino acid biosynthesis</keyword>
<keyword evidence="6" id="KW-1185">Reference proteome</keyword>
<dbReference type="InterPro" id="IPR036291">
    <property type="entry name" value="NAD(P)-bd_dom_sf"/>
</dbReference>
<dbReference type="AlphaFoldDB" id="A0A443J4D7"/>
<evidence type="ECO:0000313" key="6">
    <source>
        <dbReference type="Proteomes" id="UP000285710"/>
    </source>
</evidence>
<dbReference type="GO" id="GO:0005829">
    <property type="term" value="C:cytosol"/>
    <property type="evidence" value="ECO:0007669"/>
    <property type="project" value="TreeGrafter"/>
</dbReference>
<dbReference type="GO" id="GO:0009423">
    <property type="term" value="P:chorismate biosynthetic process"/>
    <property type="evidence" value="ECO:0007669"/>
    <property type="project" value="TreeGrafter"/>
</dbReference>
<comment type="caution">
    <text evidence="5">The sequence shown here is derived from an EMBL/GenBank/DDBJ whole genome shotgun (WGS) entry which is preliminary data.</text>
</comment>
<evidence type="ECO:0000313" key="5">
    <source>
        <dbReference type="EMBL" id="RWR15521.1"/>
    </source>
</evidence>
<dbReference type="SUPFAM" id="SSF53223">
    <property type="entry name" value="Aminoacid dehydrogenase-like, N-terminal domain"/>
    <property type="match status" value="1"/>
</dbReference>
<dbReference type="InterPro" id="IPR022893">
    <property type="entry name" value="Shikimate_DH_fam"/>
</dbReference>
<gene>
    <name evidence="5" type="ORF">D2T33_01210</name>
</gene>
<sequence length="263" mass="27096">MQINGKTAVYLVLGNPIAQVRSPGVYTDWCRERGINAVFVPFQPAVEAGGEVLKALSHVPNLAGLIVTIPFKPLAAGHCRTLTQRARAAGAVNVMRANGDGTWHGDALDGVGCVAALRGHDVAIRGSHVHVTGSGGAGASVAAALAEAGAARLSVEDLVPERAAALAGRLRQTFPGLDVHAGRDGVETASIIVNASPSGMQATDPLPLAPEVFAPGKVFVEMIMQPACTPMMEHAGARGSLVLPGAEVLEGQKHETLRFFGLS</sequence>
<reference evidence="5 6" key="1">
    <citation type="submission" date="2019-01" db="EMBL/GenBank/DDBJ databases">
        <title>Sinorhodobacter populi sp. nov. isolated from the symptomatic bark tissue of Populus euramericana canker.</title>
        <authorList>
            <person name="Xu G."/>
        </authorList>
    </citation>
    <scope>NUCLEOTIDE SEQUENCE [LARGE SCALE GENOMIC DNA]</scope>
    <source>
        <strain evidence="5 6">2D-5</strain>
    </source>
</reference>
<feature type="domain" description="Shikimate dehydrogenase substrate binding N-terminal" evidence="4">
    <location>
        <begin position="12"/>
        <end position="94"/>
    </location>
</feature>
<keyword evidence="3" id="KW-0028">Amino-acid biosynthesis</keyword>
<dbReference type="PANTHER" id="PTHR21089:SF1">
    <property type="entry name" value="BIFUNCTIONAL 3-DEHYDROQUINATE DEHYDRATASE_SHIKIMATE DEHYDROGENASE, CHLOROPLASTIC"/>
    <property type="match status" value="1"/>
</dbReference>
<dbReference type="Gene3D" id="3.40.50.10860">
    <property type="entry name" value="Leucine Dehydrogenase, chain A, domain 1"/>
    <property type="match status" value="1"/>
</dbReference>
<dbReference type="GO" id="GO:0004764">
    <property type="term" value="F:shikimate 3-dehydrogenase (NADP+) activity"/>
    <property type="evidence" value="ECO:0007669"/>
    <property type="project" value="InterPro"/>
</dbReference>
<evidence type="ECO:0000256" key="2">
    <source>
        <dbReference type="ARBA" id="ARBA00023002"/>
    </source>
</evidence>
<dbReference type="PANTHER" id="PTHR21089">
    <property type="entry name" value="SHIKIMATE DEHYDROGENASE"/>
    <property type="match status" value="1"/>
</dbReference>
<dbReference type="GO" id="GO:0009073">
    <property type="term" value="P:aromatic amino acid family biosynthetic process"/>
    <property type="evidence" value="ECO:0007669"/>
    <property type="project" value="UniProtKB-KW"/>
</dbReference>
<accession>A0A443J4D7</accession>